<comment type="caution">
    <text evidence="8">The sequence shown here is derived from an EMBL/GenBank/DDBJ whole genome shotgun (WGS) entry which is preliminary data.</text>
</comment>
<keyword evidence="4" id="KW-0238">DNA-binding</keyword>
<dbReference type="InterPro" id="IPR036390">
    <property type="entry name" value="WH_DNA-bd_sf"/>
</dbReference>
<dbReference type="GO" id="GO:0003697">
    <property type="term" value="F:single-stranded DNA binding"/>
    <property type="evidence" value="ECO:0007669"/>
    <property type="project" value="TreeGrafter"/>
</dbReference>
<evidence type="ECO:0000259" key="7">
    <source>
        <dbReference type="Pfam" id="PF08784"/>
    </source>
</evidence>
<dbReference type="GO" id="GO:0000724">
    <property type="term" value="P:double-strand break repair via homologous recombination"/>
    <property type="evidence" value="ECO:0007669"/>
    <property type="project" value="TreeGrafter"/>
</dbReference>
<dbReference type="InterPro" id="IPR036388">
    <property type="entry name" value="WH-like_DNA-bd_sf"/>
</dbReference>
<dbReference type="InterPro" id="IPR040260">
    <property type="entry name" value="RFA2-like"/>
</dbReference>
<gene>
    <name evidence="8" type="ORF">QCA50_003063</name>
</gene>
<comment type="subcellular location">
    <subcellularLocation>
        <location evidence="1">Nucleus</location>
    </subcellularLocation>
</comment>
<evidence type="ECO:0000256" key="6">
    <source>
        <dbReference type="SAM" id="MobiDB-lite"/>
    </source>
</evidence>
<sequence>MSQFSQNPYYKGGGGGGGFMAGDSPFGSNSGTPGSGHKRNNSPSVRPVTIKQILTATQVHSEADWVIDNAEVGTVTVVAQVISIQKQATNIVYNLDDGTGRLEARHWVDPSAMEEDEEEPVTEGVVIYMMGNIKAFSNKRYINTSQKRVSKDPHEIYFHLLNAMTTKLQLERGPPNGSGVPTVSSSTKTERGDASAYTAQATISTNNQWASLPAFHQQVLNAILSHPASELGVDVGAIAKIVGGQAAHLSATLDSLLDGGHIYTTVDESHFAVSQ</sequence>
<dbReference type="GO" id="GO:0000781">
    <property type="term" value="C:chromosome, telomeric region"/>
    <property type="evidence" value="ECO:0007669"/>
    <property type="project" value="TreeGrafter"/>
</dbReference>
<reference evidence="8 9" key="1">
    <citation type="submission" date="2022-09" db="EMBL/GenBank/DDBJ databases">
        <authorList>
            <person name="Palmer J.M."/>
        </authorList>
    </citation>
    <scope>NUCLEOTIDE SEQUENCE [LARGE SCALE GENOMIC DNA]</scope>
    <source>
        <strain evidence="8 9">DSM 7382</strain>
    </source>
</reference>
<keyword evidence="5" id="KW-0539">Nucleus</keyword>
<dbReference type="SUPFAM" id="SSF46785">
    <property type="entry name" value="Winged helix' DNA-binding domain"/>
    <property type="match status" value="1"/>
</dbReference>
<dbReference type="InterPro" id="IPR012340">
    <property type="entry name" value="NA-bd_OB-fold"/>
</dbReference>
<name>A0AAW0GJK5_9APHY</name>
<dbReference type="GO" id="GO:0005662">
    <property type="term" value="C:DNA replication factor A complex"/>
    <property type="evidence" value="ECO:0007669"/>
    <property type="project" value="TreeGrafter"/>
</dbReference>
<dbReference type="CDD" id="cd04478">
    <property type="entry name" value="RPA2_DBD_D"/>
    <property type="match status" value="1"/>
</dbReference>
<evidence type="ECO:0000256" key="5">
    <source>
        <dbReference type="ARBA" id="ARBA00023242"/>
    </source>
</evidence>
<dbReference type="Gene3D" id="1.10.10.10">
    <property type="entry name" value="Winged helix-like DNA-binding domain superfamily/Winged helix DNA-binding domain"/>
    <property type="match status" value="1"/>
</dbReference>
<dbReference type="InterPro" id="IPR014646">
    <property type="entry name" value="Rfa2/RPA32"/>
</dbReference>
<dbReference type="AlphaFoldDB" id="A0AAW0GJK5"/>
<evidence type="ECO:0000256" key="4">
    <source>
        <dbReference type="ARBA" id="ARBA00023125"/>
    </source>
</evidence>
<dbReference type="EMBL" id="JASBNA010000003">
    <property type="protein sequence ID" value="KAK7693495.1"/>
    <property type="molecule type" value="Genomic_DNA"/>
</dbReference>
<dbReference type="InterPro" id="IPR014892">
    <property type="entry name" value="RPA_C"/>
</dbReference>
<feature type="domain" description="Replication protein A C-terminal" evidence="7">
    <location>
        <begin position="170"/>
        <end position="268"/>
    </location>
</feature>
<evidence type="ECO:0000256" key="3">
    <source>
        <dbReference type="ARBA" id="ARBA00022705"/>
    </source>
</evidence>
<dbReference type="Proteomes" id="UP001385951">
    <property type="component" value="Unassembled WGS sequence"/>
</dbReference>
<feature type="region of interest" description="Disordered" evidence="6">
    <location>
        <begin position="170"/>
        <end position="189"/>
    </location>
</feature>
<dbReference type="GO" id="GO:0035861">
    <property type="term" value="C:site of double-strand break"/>
    <property type="evidence" value="ECO:0007669"/>
    <property type="project" value="TreeGrafter"/>
</dbReference>
<evidence type="ECO:0000256" key="2">
    <source>
        <dbReference type="ARBA" id="ARBA00007815"/>
    </source>
</evidence>
<dbReference type="GO" id="GO:0006260">
    <property type="term" value="P:DNA replication"/>
    <property type="evidence" value="ECO:0007669"/>
    <property type="project" value="UniProtKB-KW"/>
</dbReference>
<comment type="similarity">
    <text evidence="2">Belongs to the replication factor A protein 2 family.</text>
</comment>
<keyword evidence="9" id="KW-1185">Reference proteome</keyword>
<accession>A0AAW0GJK5</accession>
<keyword evidence="3" id="KW-0235">DNA replication</keyword>
<dbReference type="GO" id="GO:0006289">
    <property type="term" value="P:nucleotide-excision repair"/>
    <property type="evidence" value="ECO:0007669"/>
    <property type="project" value="TreeGrafter"/>
</dbReference>
<dbReference type="PANTHER" id="PTHR13989:SF16">
    <property type="entry name" value="REPLICATION PROTEIN A2"/>
    <property type="match status" value="1"/>
</dbReference>
<evidence type="ECO:0000256" key="1">
    <source>
        <dbReference type="ARBA" id="ARBA00004123"/>
    </source>
</evidence>
<dbReference type="SUPFAM" id="SSF50249">
    <property type="entry name" value="Nucleic acid-binding proteins"/>
    <property type="match status" value="1"/>
</dbReference>
<dbReference type="Pfam" id="PF08784">
    <property type="entry name" value="RPA_C"/>
    <property type="match status" value="1"/>
</dbReference>
<dbReference type="PANTHER" id="PTHR13989">
    <property type="entry name" value="REPLICATION PROTEIN A-RELATED"/>
    <property type="match status" value="1"/>
</dbReference>
<protein>
    <recommendedName>
        <fullName evidence="7">Replication protein A C-terminal domain-containing protein</fullName>
    </recommendedName>
</protein>
<organism evidence="8 9">
    <name type="scientific">Cerrena zonata</name>
    <dbReference type="NCBI Taxonomy" id="2478898"/>
    <lineage>
        <taxon>Eukaryota</taxon>
        <taxon>Fungi</taxon>
        <taxon>Dikarya</taxon>
        <taxon>Basidiomycota</taxon>
        <taxon>Agaricomycotina</taxon>
        <taxon>Agaricomycetes</taxon>
        <taxon>Polyporales</taxon>
        <taxon>Cerrenaceae</taxon>
        <taxon>Cerrena</taxon>
    </lineage>
</organism>
<evidence type="ECO:0000313" key="8">
    <source>
        <dbReference type="EMBL" id="KAK7693495.1"/>
    </source>
</evidence>
<evidence type="ECO:0000313" key="9">
    <source>
        <dbReference type="Proteomes" id="UP001385951"/>
    </source>
</evidence>
<dbReference type="PIRSF" id="PIRSF036949">
    <property type="entry name" value="RPA32"/>
    <property type="match status" value="1"/>
</dbReference>
<dbReference type="Gene3D" id="2.40.50.140">
    <property type="entry name" value="Nucleic acid-binding proteins"/>
    <property type="match status" value="1"/>
</dbReference>
<proteinExistence type="inferred from homology"/>
<feature type="region of interest" description="Disordered" evidence="6">
    <location>
        <begin position="21"/>
        <end position="45"/>
    </location>
</feature>